<organism evidence="2 3">
    <name type="scientific">Streptomyces noursei</name>
    <name type="common">Streptomyces albulus</name>
    <dbReference type="NCBI Taxonomy" id="1971"/>
    <lineage>
        <taxon>Bacteria</taxon>
        <taxon>Bacillati</taxon>
        <taxon>Actinomycetota</taxon>
        <taxon>Actinomycetes</taxon>
        <taxon>Kitasatosporales</taxon>
        <taxon>Streptomycetaceae</taxon>
        <taxon>Streptomyces</taxon>
    </lineage>
</organism>
<dbReference type="InterPro" id="IPR041698">
    <property type="entry name" value="Methyltransf_25"/>
</dbReference>
<reference evidence="3" key="1">
    <citation type="submission" date="2015-09" db="EMBL/GenBank/DDBJ databases">
        <authorList>
            <person name="Graham D.E."/>
            <person name="Mahan K.M."/>
            <person name="Klingeman D.M."/>
            <person name="Fida T."/>
            <person name="Giannone R.J."/>
            <person name="Hettich R.L."/>
            <person name="Parry R.J."/>
            <person name="Spain J.C."/>
        </authorList>
    </citation>
    <scope>NUCLEOTIDE SEQUENCE [LARGE SCALE GENOMIC DNA]</scope>
    <source>
        <strain evidence="3">JCM 4701</strain>
    </source>
</reference>
<evidence type="ECO:0000259" key="1">
    <source>
        <dbReference type="Pfam" id="PF13649"/>
    </source>
</evidence>
<accession>A0A2N8PJ24</accession>
<name>A0A2N8PJ24_STRNR</name>
<dbReference type="EMBL" id="LJSN01000002">
    <property type="protein sequence ID" value="PNE40980.1"/>
    <property type="molecule type" value="Genomic_DNA"/>
</dbReference>
<gene>
    <name evidence="2" type="ORF">AOB60_09520</name>
</gene>
<keyword evidence="3" id="KW-1185">Reference proteome</keyword>
<sequence>MTDAVDHYARLLAEHYTWMLGGDIPAAASGQLELLRKLGVHAEWGTSDASDDARGEAVAVDLGCGPGTQTLALVRLGFAPVVAVDTSAHLLAELTATHTGTGGAAEALRPLRRDIRGALAEAAPTDSVAAVVCMGDTLPHLPAKTDVTELLGDVARALRPGGHFVATYRDLTAALHGTDRFLPVRSSDDRLLTCFLEYVDDDTVLVHDLLHTRSAAGWEQRISSYPKLRIPAQWLVEQCRAVGLEVRHDETGPRGMRVLHAVKP</sequence>
<keyword evidence="2" id="KW-0808">Transferase</keyword>
<evidence type="ECO:0000313" key="2">
    <source>
        <dbReference type="EMBL" id="PNE40980.1"/>
    </source>
</evidence>
<dbReference type="InterPro" id="IPR029063">
    <property type="entry name" value="SAM-dependent_MTases_sf"/>
</dbReference>
<dbReference type="CDD" id="cd02440">
    <property type="entry name" value="AdoMet_MTases"/>
    <property type="match status" value="1"/>
</dbReference>
<comment type="caution">
    <text evidence="2">The sequence shown here is derived from an EMBL/GenBank/DDBJ whole genome shotgun (WGS) entry which is preliminary data.</text>
</comment>
<dbReference type="Proteomes" id="UP000236047">
    <property type="component" value="Unassembled WGS sequence"/>
</dbReference>
<dbReference type="Pfam" id="PF13649">
    <property type="entry name" value="Methyltransf_25"/>
    <property type="match status" value="1"/>
</dbReference>
<dbReference type="RefSeq" id="WP_102923440.1">
    <property type="nucleotide sequence ID" value="NZ_LJSN01000002.1"/>
</dbReference>
<dbReference type="Gene3D" id="3.40.50.150">
    <property type="entry name" value="Vaccinia Virus protein VP39"/>
    <property type="match status" value="1"/>
</dbReference>
<proteinExistence type="predicted"/>
<dbReference type="GO" id="GO:0032259">
    <property type="term" value="P:methylation"/>
    <property type="evidence" value="ECO:0007669"/>
    <property type="project" value="UniProtKB-KW"/>
</dbReference>
<evidence type="ECO:0000313" key="3">
    <source>
        <dbReference type="Proteomes" id="UP000236047"/>
    </source>
</evidence>
<dbReference type="AlphaFoldDB" id="A0A2N8PJ24"/>
<protein>
    <submittedName>
        <fullName evidence="2">SAM-dependent methyltransferase</fullName>
    </submittedName>
</protein>
<dbReference type="GO" id="GO:0008168">
    <property type="term" value="F:methyltransferase activity"/>
    <property type="evidence" value="ECO:0007669"/>
    <property type="project" value="UniProtKB-KW"/>
</dbReference>
<feature type="domain" description="Methyltransferase" evidence="1">
    <location>
        <begin position="60"/>
        <end position="162"/>
    </location>
</feature>
<keyword evidence="2" id="KW-0489">Methyltransferase</keyword>
<dbReference type="SUPFAM" id="SSF53335">
    <property type="entry name" value="S-adenosyl-L-methionine-dependent methyltransferases"/>
    <property type="match status" value="1"/>
</dbReference>